<evidence type="ECO:0000256" key="1">
    <source>
        <dbReference type="SAM" id="MobiDB-lite"/>
    </source>
</evidence>
<proteinExistence type="predicted"/>
<gene>
    <name evidence="2" type="ORF">AVEN_225791_1</name>
</gene>
<comment type="caution">
    <text evidence="2">The sequence shown here is derived from an EMBL/GenBank/DDBJ whole genome shotgun (WGS) entry which is preliminary data.</text>
</comment>
<feature type="compositionally biased region" description="Polar residues" evidence="1">
    <location>
        <begin position="1"/>
        <end position="13"/>
    </location>
</feature>
<feature type="region of interest" description="Disordered" evidence="1">
    <location>
        <begin position="1"/>
        <end position="26"/>
    </location>
</feature>
<feature type="region of interest" description="Disordered" evidence="1">
    <location>
        <begin position="64"/>
        <end position="113"/>
    </location>
</feature>
<protein>
    <submittedName>
        <fullName evidence="2">Uncharacterized protein</fullName>
    </submittedName>
</protein>
<evidence type="ECO:0000313" key="3">
    <source>
        <dbReference type="Proteomes" id="UP000499080"/>
    </source>
</evidence>
<evidence type="ECO:0000313" key="2">
    <source>
        <dbReference type="EMBL" id="GBL89245.1"/>
    </source>
</evidence>
<keyword evidence="3" id="KW-1185">Reference proteome</keyword>
<dbReference type="AlphaFoldDB" id="A0A4Y2BCZ6"/>
<sequence>MIKFSQKFNSGRAQSPMAGNRNLRYSNAQIDEVTTKELRELPSSPKSYPASDWLSIFTGTKRPYKCRISSGDPTSNLHRSRESRSEFNRVSNRLPNLKTPSSNPLRRGRNVTS</sequence>
<name>A0A4Y2BCZ6_ARAVE</name>
<dbReference type="Proteomes" id="UP000499080">
    <property type="component" value="Unassembled WGS sequence"/>
</dbReference>
<organism evidence="2 3">
    <name type="scientific">Araneus ventricosus</name>
    <name type="common">Orbweaver spider</name>
    <name type="synonym">Epeira ventricosa</name>
    <dbReference type="NCBI Taxonomy" id="182803"/>
    <lineage>
        <taxon>Eukaryota</taxon>
        <taxon>Metazoa</taxon>
        <taxon>Ecdysozoa</taxon>
        <taxon>Arthropoda</taxon>
        <taxon>Chelicerata</taxon>
        <taxon>Arachnida</taxon>
        <taxon>Araneae</taxon>
        <taxon>Araneomorphae</taxon>
        <taxon>Entelegynae</taxon>
        <taxon>Araneoidea</taxon>
        <taxon>Araneidae</taxon>
        <taxon>Araneus</taxon>
    </lineage>
</organism>
<feature type="compositionally biased region" description="Polar residues" evidence="1">
    <location>
        <begin position="88"/>
        <end position="105"/>
    </location>
</feature>
<reference evidence="2 3" key="1">
    <citation type="journal article" date="2019" name="Sci. Rep.">
        <title>Orb-weaving spider Araneus ventricosus genome elucidates the spidroin gene catalogue.</title>
        <authorList>
            <person name="Kono N."/>
            <person name="Nakamura H."/>
            <person name="Ohtoshi R."/>
            <person name="Moran D.A.P."/>
            <person name="Shinohara A."/>
            <person name="Yoshida Y."/>
            <person name="Fujiwara M."/>
            <person name="Mori M."/>
            <person name="Tomita M."/>
            <person name="Arakawa K."/>
        </authorList>
    </citation>
    <scope>NUCLEOTIDE SEQUENCE [LARGE SCALE GENOMIC DNA]</scope>
</reference>
<accession>A0A4Y2BCZ6</accession>
<dbReference type="EMBL" id="BGPR01000064">
    <property type="protein sequence ID" value="GBL89245.1"/>
    <property type="molecule type" value="Genomic_DNA"/>
</dbReference>